<reference evidence="2" key="1">
    <citation type="journal article" date="2015" name="Nature">
        <title>Complex archaea that bridge the gap between prokaryotes and eukaryotes.</title>
        <authorList>
            <person name="Spang A."/>
            <person name="Saw J.H."/>
            <person name="Jorgensen S.L."/>
            <person name="Zaremba-Niedzwiedzka K."/>
            <person name="Martijn J."/>
            <person name="Lind A.E."/>
            <person name="van Eijk R."/>
            <person name="Schleper C."/>
            <person name="Guy L."/>
            <person name="Ettema T.J."/>
        </authorList>
    </citation>
    <scope>NUCLEOTIDE SEQUENCE</scope>
</reference>
<keyword evidence="1" id="KW-1133">Transmembrane helix</keyword>
<accession>A0A0F9EXT0</accession>
<protein>
    <submittedName>
        <fullName evidence="2">Uncharacterized protein</fullName>
    </submittedName>
</protein>
<dbReference type="AlphaFoldDB" id="A0A0F9EXT0"/>
<keyword evidence="1" id="KW-0472">Membrane</keyword>
<evidence type="ECO:0000256" key="1">
    <source>
        <dbReference type="SAM" id="Phobius"/>
    </source>
</evidence>
<gene>
    <name evidence="2" type="ORF">LCGC14_2098610</name>
</gene>
<proteinExistence type="predicted"/>
<name>A0A0F9EXT0_9ZZZZ</name>
<sequence length="81" mass="8887">ILTSQGIIPKIAILFTLLVSGTGLMGLILGILGYSETEEKWKSIIAIVIYIVGTLFYFIFGYGVLVDALMEIMFGLIPLPY</sequence>
<keyword evidence="1" id="KW-0812">Transmembrane</keyword>
<feature type="transmembrane region" description="Helical" evidence="1">
    <location>
        <begin position="12"/>
        <end position="32"/>
    </location>
</feature>
<dbReference type="EMBL" id="LAZR01025701">
    <property type="protein sequence ID" value="KKL71071.1"/>
    <property type="molecule type" value="Genomic_DNA"/>
</dbReference>
<evidence type="ECO:0000313" key="2">
    <source>
        <dbReference type="EMBL" id="KKL71071.1"/>
    </source>
</evidence>
<feature type="non-terminal residue" evidence="2">
    <location>
        <position position="1"/>
    </location>
</feature>
<feature type="transmembrane region" description="Helical" evidence="1">
    <location>
        <begin position="44"/>
        <end position="65"/>
    </location>
</feature>
<organism evidence="2">
    <name type="scientific">marine sediment metagenome</name>
    <dbReference type="NCBI Taxonomy" id="412755"/>
    <lineage>
        <taxon>unclassified sequences</taxon>
        <taxon>metagenomes</taxon>
        <taxon>ecological metagenomes</taxon>
    </lineage>
</organism>
<comment type="caution">
    <text evidence="2">The sequence shown here is derived from an EMBL/GenBank/DDBJ whole genome shotgun (WGS) entry which is preliminary data.</text>
</comment>